<dbReference type="FunFam" id="3.40.50.720:FF:000084">
    <property type="entry name" value="Short-chain dehydrogenase reductase"/>
    <property type="match status" value="1"/>
</dbReference>
<dbReference type="InterPro" id="IPR036291">
    <property type="entry name" value="NAD(P)-bd_dom_sf"/>
</dbReference>
<accession>A0A2P9ADM9</accession>
<dbReference type="Pfam" id="PF13561">
    <property type="entry name" value="adh_short_C2"/>
    <property type="match status" value="1"/>
</dbReference>
<dbReference type="PRINTS" id="PR00081">
    <property type="entry name" value="GDHRDH"/>
</dbReference>
<keyword evidence="5" id="KW-1185">Reference proteome</keyword>
<dbReference type="Proteomes" id="UP000245698">
    <property type="component" value="Unassembled WGS sequence"/>
</dbReference>
<gene>
    <name evidence="4" type="ORF">BQ8482_111173</name>
</gene>
<name>A0A2P9ADM9_9HYPH</name>
<dbReference type="InterPro" id="IPR057326">
    <property type="entry name" value="KR_dom"/>
</dbReference>
<feature type="domain" description="Ketoreductase" evidence="3">
    <location>
        <begin position="14"/>
        <end position="200"/>
    </location>
</feature>
<dbReference type="InterPro" id="IPR020904">
    <property type="entry name" value="Sc_DH/Rdtase_CS"/>
</dbReference>
<dbReference type="PANTHER" id="PTHR43639:SF1">
    <property type="entry name" value="SHORT-CHAIN DEHYDROGENASE_REDUCTASE FAMILY PROTEIN"/>
    <property type="match status" value="1"/>
</dbReference>
<dbReference type="PRINTS" id="PR00080">
    <property type="entry name" value="SDRFAMILY"/>
</dbReference>
<proteinExistence type="inferred from homology"/>
<dbReference type="SMART" id="SM00822">
    <property type="entry name" value="PKS_KR"/>
    <property type="match status" value="1"/>
</dbReference>
<evidence type="ECO:0000313" key="5">
    <source>
        <dbReference type="Proteomes" id="UP000245698"/>
    </source>
</evidence>
<dbReference type="RefSeq" id="WP_123146785.1">
    <property type="nucleotide sequence ID" value="NZ_FUIG01000013.1"/>
</dbReference>
<sequence>MSIQFATYPSLTDRVVLISGGASGIGADMVRAFASNGARVCFLDVQDGPAEALVRELSGAGRQAPLYLHCDVTDVDELQASVEGVRAQLGPVAVLVNNAADDQRHPVDAMTAEYWDRSFDVNLRHHFFAAQAVHPHMKELGFGSIINFSSIAWRFGADQMVAYATAKGAVVALTRALARSFGSDNIRVNAVEPGAVITERQRELWFKTQDAIDQTVQRQLIRRVLLGDEIARTVLFLAADDSRMITKQSITVDAGLR</sequence>
<evidence type="ECO:0000313" key="4">
    <source>
        <dbReference type="EMBL" id="SJM29243.1"/>
    </source>
</evidence>
<reference evidence="5" key="1">
    <citation type="submission" date="2016-12" db="EMBL/GenBank/DDBJ databases">
        <authorList>
            <person name="Brunel B."/>
        </authorList>
    </citation>
    <scope>NUCLEOTIDE SEQUENCE [LARGE SCALE GENOMIC DNA]</scope>
</reference>
<keyword evidence="2" id="KW-0560">Oxidoreductase</keyword>
<dbReference type="PANTHER" id="PTHR43639">
    <property type="entry name" value="OXIDOREDUCTASE, SHORT-CHAIN DEHYDROGENASE/REDUCTASE FAMILY (AFU_ORTHOLOGUE AFUA_5G02870)"/>
    <property type="match status" value="1"/>
</dbReference>
<organism evidence="4 5">
    <name type="scientific">Mesorhizobium delmotii</name>
    <dbReference type="NCBI Taxonomy" id="1631247"/>
    <lineage>
        <taxon>Bacteria</taxon>
        <taxon>Pseudomonadati</taxon>
        <taxon>Pseudomonadota</taxon>
        <taxon>Alphaproteobacteria</taxon>
        <taxon>Hyphomicrobiales</taxon>
        <taxon>Phyllobacteriaceae</taxon>
        <taxon>Mesorhizobium</taxon>
    </lineage>
</organism>
<evidence type="ECO:0000256" key="2">
    <source>
        <dbReference type="ARBA" id="ARBA00023002"/>
    </source>
</evidence>
<dbReference type="SUPFAM" id="SSF51735">
    <property type="entry name" value="NAD(P)-binding Rossmann-fold domains"/>
    <property type="match status" value="1"/>
</dbReference>
<dbReference type="GO" id="GO:0016491">
    <property type="term" value="F:oxidoreductase activity"/>
    <property type="evidence" value="ECO:0007669"/>
    <property type="project" value="UniProtKB-KW"/>
</dbReference>
<dbReference type="AlphaFoldDB" id="A0A2P9ADM9"/>
<dbReference type="Gene3D" id="3.40.50.720">
    <property type="entry name" value="NAD(P)-binding Rossmann-like Domain"/>
    <property type="match status" value="1"/>
</dbReference>
<dbReference type="InterPro" id="IPR002347">
    <property type="entry name" value="SDR_fam"/>
</dbReference>
<evidence type="ECO:0000256" key="1">
    <source>
        <dbReference type="ARBA" id="ARBA00006484"/>
    </source>
</evidence>
<dbReference type="CDD" id="cd05233">
    <property type="entry name" value="SDR_c"/>
    <property type="match status" value="1"/>
</dbReference>
<evidence type="ECO:0000259" key="3">
    <source>
        <dbReference type="SMART" id="SM00822"/>
    </source>
</evidence>
<comment type="similarity">
    <text evidence="1">Belongs to the short-chain dehydrogenases/reductases (SDR) family.</text>
</comment>
<protein>
    <submittedName>
        <fullName evidence="4">3-oxoacyl-ACP reductase</fullName>
    </submittedName>
</protein>
<dbReference type="PROSITE" id="PS00061">
    <property type="entry name" value="ADH_SHORT"/>
    <property type="match status" value="1"/>
</dbReference>
<dbReference type="EMBL" id="FUIG01000013">
    <property type="protein sequence ID" value="SJM29243.1"/>
    <property type="molecule type" value="Genomic_DNA"/>
</dbReference>